<accession>A0A182XT83</accession>
<sequence>MNNLTTSSSTLPYELSPSPRIHSLWHTSTAYYFLRRYWFKRLFDGQYSAYSSQVQPVRVQHSAVIDPPDRRFPVRRVRRNAYATSRSIAHGYGTSWPSSTMLVRFSTIPALPLPSPLRLEIR</sequence>
<dbReference type="Proteomes" id="UP000076407">
    <property type="component" value="Unassembled WGS sequence"/>
</dbReference>
<keyword evidence="2" id="KW-1185">Reference proteome</keyword>
<protein>
    <submittedName>
        <fullName evidence="1">Uncharacterized protein</fullName>
    </submittedName>
</protein>
<dbReference type="EnsemblMetazoa" id="AQUA015031-RA">
    <property type="protein sequence ID" value="AQUA015031-PA"/>
    <property type="gene ID" value="AQUA015031"/>
</dbReference>
<reference evidence="1" key="1">
    <citation type="submission" date="2020-05" db="UniProtKB">
        <authorList>
            <consortium name="EnsemblMetazoa"/>
        </authorList>
    </citation>
    <scope>IDENTIFICATION</scope>
    <source>
        <strain evidence="1">SANGQUA</strain>
    </source>
</reference>
<dbReference type="VEuPathDB" id="VectorBase:AQUA015031"/>
<organism evidence="1 2">
    <name type="scientific">Anopheles quadriannulatus</name>
    <name type="common">Mosquito</name>
    <dbReference type="NCBI Taxonomy" id="34691"/>
    <lineage>
        <taxon>Eukaryota</taxon>
        <taxon>Metazoa</taxon>
        <taxon>Ecdysozoa</taxon>
        <taxon>Arthropoda</taxon>
        <taxon>Hexapoda</taxon>
        <taxon>Insecta</taxon>
        <taxon>Pterygota</taxon>
        <taxon>Neoptera</taxon>
        <taxon>Endopterygota</taxon>
        <taxon>Diptera</taxon>
        <taxon>Nematocera</taxon>
        <taxon>Culicoidea</taxon>
        <taxon>Culicidae</taxon>
        <taxon>Anophelinae</taxon>
        <taxon>Anopheles</taxon>
    </lineage>
</organism>
<name>A0A182XT83_ANOQN</name>
<proteinExistence type="predicted"/>
<evidence type="ECO:0000313" key="2">
    <source>
        <dbReference type="Proteomes" id="UP000076407"/>
    </source>
</evidence>
<evidence type="ECO:0000313" key="1">
    <source>
        <dbReference type="EnsemblMetazoa" id="AQUA015031-PA"/>
    </source>
</evidence>
<dbReference type="AlphaFoldDB" id="A0A182XT83"/>